<dbReference type="CDD" id="cd11307">
    <property type="entry name" value="M35_Asp_f2_like"/>
    <property type="match status" value="1"/>
</dbReference>
<dbReference type="InterPro" id="IPR039124">
    <property type="entry name" value="PRA1-like"/>
</dbReference>
<feature type="chain" id="PRO_5043040648" evidence="1">
    <location>
        <begin position="19"/>
        <end position="254"/>
    </location>
</feature>
<reference evidence="3" key="2">
    <citation type="submission" date="2023-05" db="EMBL/GenBank/DDBJ databases">
        <authorList>
            <consortium name="Lawrence Berkeley National Laboratory"/>
            <person name="Steindorff A."/>
            <person name="Hensen N."/>
            <person name="Bonometti L."/>
            <person name="Westerberg I."/>
            <person name="Brannstrom I.O."/>
            <person name="Guillou S."/>
            <person name="Cros-Aarteil S."/>
            <person name="Calhoun S."/>
            <person name="Haridas S."/>
            <person name="Kuo A."/>
            <person name="Mondo S."/>
            <person name="Pangilinan J."/>
            <person name="Riley R."/>
            <person name="Labutti K."/>
            <person name="Andreopoulos B."/>
            <person name="Lipzen A."/>
            <person name="Chen C."/>
            <person name="Yanf M."/>
            <person name="Daum C."/>
            <person name="Ng V."/>
            <person name="Clum A."/>
            <person name="Ohm R."/>
            <person name="Martin F."/>
            <person name="Silar P."/>
            <person name="Natvig D."/>
            <person name="Lalanne C."/>
            <person name="Gautier V."/>
            <person name="Ament-Velasquez S.L."/>
            <person name="Kruys A."/>
            <person name="Hutchinson M.I."/>
            <person name="Powell A.J."/>
            <person name="Barry K."/>
            <person name="Miller A.N."/>
            <person name="Grigoriev I.V."/>
            <person name="Debuchy R."/>
            <person name="Gladieux P."/>
            <person name="Thoren M.H."/>
            <person name="Johannesson H."/>
        </authorList>
    </citation>
    <scope>NUCLEOTIDE SEQUENCE</scope>
    <source>
        <strain evidence="3">CBS 508.74</strain>
    </source>
</reference>
<dbReference type="GO" id="GO:0009986">
    <property type="term" value="C:cell surface"/>
    <property type="evidence" value="ECO:0007669"/>
    <property type="project" value="TreeGrafter"/>
</dbReference>
<dbReference type="PANTHER" id="PTHR39399">
    <property type="entry name" value="PROTEIN ZPS1"/>
    <property type="match status" value="1"/>
</dbReference>
<dbReference type="InterPro" id="IPR024079">
    <property type="entry name" value="MetalloPept_cat_dom_sf"/>
</dbReference>
<evidence type="ECO:0000313" key="4">
    <source>
        <dbReference type="Proteomes" id="UP001302812"/>
    </source>
</evidence>
<sequence length="254" mass="27987">MRLHLLPLVLAAAGASWASPVEQRQAASSTSASATATATPYDFREGAITQYPIHSSCNVTLQRQLTRALTETVELAKHARDHILRFGQSSPFVQKYFGNGTTAVPLGWYTRVISADRGNMTFRCDDPDQNCKTQNGWAGHWRGSNATQETVICDLSFVRRRWLNSVCGLGYNVAESPLNTFWATDLLHRIFHVPQISEGVVDHFAEDYEQVLELAKTDPAKSAIDSDTLQYFAIDVYAYDIAAPGEGCSGGHSE</sequence>
<dbReference type="GO" id="GO:0008237">
    <property type="term" value="F:metallopeptidase activity"/>
    <property type="evidence" value="ECO:0007669"/>
    <property type="project" value="InterPro"/>
</dbReference>
<dbReference type="EMBL" id="MU853340">
    <property type="protein sequence ID" value="KAK4113258.1"/>
    <property type="molecule type" value="Genomic_DNA"/>
</dbReference>
<dbReference type="Gene3D" id="3.40.390.10">
    <property type="entry name" value="Collagenase (Catalytic Domain)"/>
    <property type="match status" value="1"/>
</dbReference>
<dbReference type="InterPro" id="IPR029482">
    <property type="entry name" value="HRXXH"/>
</dbReference>
<dbReference type="GeneID" id="89940899"/>
<dbReference type="GO" id="GO:0005576">
    <property type="term" value="C:extracellular region"/>
    <property type="evidence" value="ECO:0007669"/>
    <property type="project" value="TreeGrafter"/>
</dbReference>
<dbReference type="AlphaFoldDB" id="A0AAN6YTP6"/>
<dbReference type="GO" id="GO:0008270">
    <property type="term" value="F:zinc ion binding"/>
    <property type="evidence" value="ECO:0007669"/>
    <property type="project" value="TreeGrafter"/>
</dbReference>
<proteinExistence type="predicted"/>
<dbReference type="GO" id="GO:0005178">
    <property type="term" value="F:integrin binding"/>
    <property type="evidence" value="ECO:0007669"/>
    <property type="project" value="TreeGrafter"/>
</dbReference>
<reference evidence="3" key="1">
    <citation type="journal article" date="2023" name="Mol. Phylogenet. Evol.">
        <title>Genome-scale phylogeny and comparative genomics of the fungal order Sordariales.</title>
        <authorList>
            <person name="Hensen N."/>
            <person name="Bonometti L."/>
            <person name="Westerberg I."/>
            <person name="Brannstrom I.O."/>
            <person name="Guillou S."/>
            <person name="Cros-Aarteil S."/>
            <person name="Calhoun S."/>
            <person name="Haridas S."/>
            <person name="Kuo A."/>
            <person name="Mondo S."/>
            <person name="Pangilinan J."/>
            <person name="Riley R."/>
            <person name="LaButti K."/>
            <person name="Andreopoulos B."/>
            <person name="Lipzen A."/>
            <person name="Chen C."/>
            <person name="Yan M."/>
            <person name="Daum C."/>
            <person name="Ng V."/>
            <person name="Clum A."/>
            <person name="Steindorff A."/>
            <person name="Ohm R.A."/>
            <person name="Martin F."/>
            <person name="Silar P."/>
            <person name="Natvig D.O."/>
            <person name="Lalanne C."/>
            <person name="Gautier V."/>
            <person name="Ament-Velasquez S.L."/>
            <person name="Kruys A."/>
            <person name="Hutchinson M.I."/>
            <person name="Powell A.J."/>
            <person name="Barry K."/>
            <person name="Miller A.N."/>
            <person name="Grigoriev I.V."/>
            <person name="Debuchy R."/>
            <person name="Gladieux P."/>
            <person name="Hiltunen Thoren M."/>
            <person name="Johannesson H."/>
        </authorList>
    </citation>
    <scope>NUCLEOTIDE SEQUENCE</scope>
    <source>
        <strain evidence="3">CBS 508.74</strain>
    </source>
</reference>
<name>A0AAN6YTP6_9PEZI</name>
<dbReference type="RefSeq" id="XP_064670828.1">
    <property type="nucleotide sequence ID" value="XM_064816774.1"/>
</dbReference>
<dbReference type="Pfam" id="PF13933">
    <property type="entry name" value="HRXXH"/>
    <property type="match status" value="1"/>
</dbReference>
<protein>
    <submittedName>
        <fullName evidence="3">Zincin</fullName>
    </submittedName>
</protein>
<dbReference type="PANTHER" id="PTHR39399:SF1">
    <property type="entry name" value="PROTEIN ZPS1"/>
    <property type="match status" value="1"/>
</dbReference>
<keyword evidence="4" id="KW-1185">Reference proteome</keyword>
<dbReference type="GO" id="GO:0009277">
    <property type="term" value="C:fungal-type cell wall"/>
    <property type="evidence" value="ECO:0007669"/>
    <property type="project" value="TreeGrafter"/>
</dbReference>
<feature type="domain" description="Putative peptidase" evidence="2">
    <location>
        <begin position="11"/>
        <end position="250"/>
    </location>
</feature>
<dbReference type="Proteomes" id="UP001302812">
    <property type="component" value="Unassembled WGS sequence"/>
</dbReference>
<gene>
    <name evidence="3" type="ORF">N656DRAFT_789279</name>
</gene>
<evidence type="ECO:0000256" key="1">
    <source>
        <dbReference type="SAM" id="SignalP"/>
    </source>
</evidence>
<comment type="caution">
    <text evidence="3">The sequence shown here is derived from an EMBL/GenBank/DDBJ whole genome shotgun (WGS) entry which is preliminary data.</text>
</comment>
<feature type="signal peptide" evidence="1">
    <location>
        <begin position="1"/>
        <end position="18"/>
    </location>
</feature>
<keyword evidence="1" id="KW-0732">Signal</keyword>
<evidence type="ECO:0000313" key="3">
    <source>
        <dbReference type="EMBL" id="KAK4113258.1"/>
    </source>
</evidence>
<organism evidence="3 4">
    <name type="scientific">Canariomyces notabilis</name>
    <dbReference type="NCBI Taxonomy" id="2074819"/>
    <lineage>
        <taxon>Eukaryota</taxon>
        <taxon>Fungi</taxon>
        <taxon>Dikarya</taxon>
        <taxon>Ascomycota</taxon>
        <taxon>Pezizomycotina</taxon>
        <taxon>Sordariomycetes</taxon>
        <taxon>Sordariomycetidae</taxon>
        <taxon>Sordariales</taxon>
        <taxon>Chaetomiaceae</taxon>
        <taxon>Canariomyces</taxon>
    </lineage>
</organism>
<dbReference type="SUPFAM" id="SSF55486">
    <property type="entry name" value="Metalloproteases ('zincins'), catalytic domain"/>
    <property type="match status" value="1"/>
</dbReference>
<evidence type="ECO:0000259" key="2">
    <source>
        <dbReference type="Pfam" id="PF13933"/>
    </source>
</evidence>
<accession>A0AAN6YTP6</accession>